<dbReference type="InterPro" id="IPR042972">
    <property type="entry name" value="INSM1/2"/>
</dbReference>
<gene>
    <name evidence="12" type="ORF">CLUMA_CG020130</name>
</gene>
<dbReference type="PANTHER" id="PTHR15065:SF10">
    <property type="entry name" value="NERVOUS FINGERS 2, ISOFORM B"/>
    <property type="match status" value="1"/>
</dbReference>
<keyword evidence="7" id="KW-0804">Transcription</keyword>
<dbReference type="Proteomes" id="UP000183832">
    <property type="component" value="Unassembled WGS sequence"/>
</dbReference>
<dbReference type="PROSITE" id="PS00028">
    <property type="entry name" value="ZINC_FINGER_C2H2_1"/>
    <property type="match status" value="1"/>
</dbReference>
<dbReference type="SUPFAM" id="SSF57667">
    <property type="entry name" value="beta-beta-alpha zinc fingers"/>
    <property type="match status" value="1"/>
</dbReference>
<keyword evidence="5" id="KW-0862">Zinc</keyword>
<dbReference type="STRING" id="568069.A0A1J1J404"/>
<feature type="domain" description="C2H2-type" evidence="11">
    <location>
        <begin position="354"/>
        <end position="381"/>
    </location>
</feature>
<name>A0A1J1J404_9DIPT</name>
<dbReference type="GO" id="GO:0000978">
    <property type="term" value="F:RNA polymerase II cis-regulatory region sequence-specific DNA binding"/>
    <property type="evidence" value="ECO:0007669"/>
    <property type="project" value="TreeGrafter"/>
</dbReference>
<keyword evidence="13" id="KW-1185">Reference proteome</keyword>
<sequence length="479" mass="54706">MYSGGFSLISPKSGSMSFNSVPYSSANSLAIFQPPSGFINMMRDFPLDLRYRPVLTPPTTPSPPRKRTKILNMDSKTFEIEEGERHSSQLNNFSNNISTDNMKSFRSDIEQNKSYISGIVESDSKICEISDSNDYVDIISSDNETENKLKSSERSKTNYFCFNDSNLTEDLITSDCESEESDEIVDIESNDYSIVFKELTSKSVKKTVLEYGKTSFDDPKLHSKAIEGFAKLFDKTLPNAFDINIAKNANFALRQMKHERKRVKSRKQLVDEETTSPVSGTIIRKLDDGEELVVRKGDIDPAFNIVEVTEEAKAALSLIENKIGNYICQLCRSLYEDPFGLAQHRCSRIVHIEYRCSECDKVFNCPANLASHKRWHKPRNLPDKKQSKEKFDEQNDKKKCEVEPSYQFEKFPCSQCGRIFRRNPYETMFQSATNCNILRPIPRRPAPGWTSTITSPNTLPPPVLDEFQFSFKNSFSFSK</sequence>
<keyword evidence="8" id="KW-0539">Nucleus</keyword>
<dbReference type="GO" id="GO:0030182">
    <property type="term" value="P:neuron differentiation"/>
    <property type="evidence" value="ECO:0007669"/>
    <property type="project" value="TreeGrafter"/>
</dbReference>
<evidence type="ECO:0000256" key="3">
    <source>
        <dbReference type="ARBA" id="ARBA00022737"/>
    </source>
</evidence>
<evidence type="ECO:0000256" key="9">
    <source>
        <dbReference type="PROSITE-ProRule" id="PRU00042"/>
    </source>
</evidence>
<comment type="subcellular location">
    <subcellularLocation>
        <location evidence="1">Nucleus</location>
    </subcellularLocation>
</comment>
<evidence type="ECO:0000256" key="4">
    <source>
        <dbReference type="ARBA" id="ARBA00022771"/>
    </source>
</evidence>
<dbReference type="EMBL" id="CVRI01000070">
    <property type="protein sequence ID" value="CRL07135.1"/>
    <property type="molecule type" value="Genomic_DNA"/>
</dbReference>
<organism evidence="12 13">
    <name type="scientific">Clunio marinus</name>
    <dbReference type="NCBI Taxonomy" id="568069"/>
    <lineage>
        <taxon>Eukaryota</taxon>
        <taxon>Metazoa</taxon>
        <taxon>Ecdysozoa</taxon>
        <taxon>Arthropoda</taxon>
        <taxon>Hexapoda</taxon>
        <taxon>Insecta</taxon>
        <taxon>Pterygota</taxon>
        <taxon>Neoptera</taxon>
        <taxon>Endopterygota</taxon>
        <taxon>Diptera</taxon>
        <taxon>Nematocera</taxon>
        <taxon>Chironomoidea</taxon>
        <taxon>Chironomidae</taxon>
        <taxon>Clunio</taxon>
    </lineage>
</organism>
<evidence type="ECO:0000256" key="10">
    <source>
        <dbReference type="SAM" id="MobiDB-lite"/>
    </source>
</evidence>
<accession>A0A1J1J404</accession>
<dbReference type="GO" id="GO:0008270">
    <property type="term" value="F:zinc ion binding"/>
    <property type="evidence" value="ECO:0007669"/>
    <property type="project" value="UniProtKB-KW"/>
</dbReference>
<dbReference type="AlphaFoldDB" id="A0A1J1J404"/>
<evidence type="ECO:0000259" key="11">
    <source>
        <dbReference type="PROSITE" id="PS50157"/>
    </source>
</evidence>
<evidence type="ECO:0000256" key="7">
    <source>
        <dbReference type="ARBA" id="ARBA00023163"/>
    </source>
</evidence>
<keyword evidence="3" id="KW-0677">Repeat</keyword>
<dbReference type="PANTHER" id="PTHR15065">
    <property type="entry name" value="INSULINOMA-ASSOCIATED 1"/>
    <property type="match status" value="1"/>
</dbReference>
<proteinExistence type="predicted"/>
<feature type="region of interest" description="Disordered" evidence="10">
    <location>
        <begin position="376"/>
        <end position="396"/>
    </location>
</feature>
<evidence type="ECO:0000313" key="13">
    <source>
        <dbReference type="Proteomes" id="UP000183832"/>
    </source>
</evidence>
<dbReference type="InterPro" id="IPR036236">
    <property type="entry name" value="Znf_C2H2_sf"/>
</dbReference>
<evidence type="ECO:0000256" key="6">
    <source>
        <dbReference type="ARBA" id="ARBA00023015"/>
    </source>
</evidence>
<dbReference type="PROSITE" id="PS50157">
    <property type="entry name" value="ZINC_FINGER_C2H2_2"/>
    <property type="match status" value="1"/>
</dbReference>
<dbReference type="InterPro" id="IPR013087">
    <property type="entry name" value="Znf_C2H2_type"/>
</dbReference>
<feature type="compositionally biased region" description="Basic and acidic residues" evidence="10">
    <location>
        <begin position="380"/>
        <end position="396"/>
    </location>
</feature>
<dbReference type="GO" id="GO:0017053">
    <property type="term" value="C:transcription repressor complex"/>
    <property type="evidence" value="ECO:0007669"/>
    <property type="project" value="TreeGrafter"/>
</dbReference>
<dbReference type="OrthoDB" id="8953942at2759"/>
<keyword evidence="4 9" id="KW-0863">Zinc-finger</keyword>
<evidence type="ECO:0000256" key="5">
    <source>
        <dbReference type="ARBA" id="ARBA00022833"/>
    </source>
</evidence>
<dbReference type="SMART" id="SM00355">
    <property type="entry name" value="ZnF_C2H2"/>
    <property type="match status" value="2"/>
</dbReference>
<evidence type="ECO:0000313" key="12">
    <source>
        <dbReference type="EMBL" id="CRL07135.1"/>
    </source>
</evidence>
<dbReference type="GO" id="GO:0010564">
    <property type="term" value="P:regulation of cell cycle process"/>
    <property type="evidence" value="ECO:0007669"/>
    <property type="project" value="TreeGrafter"/>
</dbReference>
<reference evidence="12 13" key="1">
    <citation type="submission" date="2015-04" db="EMBL/GenBank/DDBJ databases">
        <authorList>
            <person name="Syromyatnikov M.Y."/>
            <person name="Popov V.N."/>
        </authorList>
    </citation>
    <scope>NUCLEOTIDE SEQUENCE [LARGE SCALE GENOMIC DNA]</scope>
</reference>
<protein>
    <submittedName>
        <fullName evidence="12">CLUMA_CG020130, isoform A</fullName>
    </submittedName>
</protein>
<dbReference type="Gene3D" id="3.30.160.60">
    <property type="entry name" value="Classic Zinc Finger"/>
    <property type="match status" value="1"/>
</dbReference>
<keyword evidence="6" id="KW-0805">Transcription regulation</keyword>
<evidence type="ECO:0000256" key="8">
    <source>
        <dbReference type="ARBA" id="ARBA00023242"/>
    </source>
</evidence>
<dbReference type="GO" id="GO:0005634">
    <property type="term" value="C:nucleus"/>
    <property type="evidence" value="ECO:0007669"/>
    <property type="project" value="UniProtKB-SubCell"/>
</dbReference>
<keyword evidence="2" id="KW-0479">Metal-binding</keyword>
<evidence type="ECO:0000256" key="1">
    <source>
        <dbReference type="ARBA" id="ARBA00004123"/>
    </source>
</evidence>
<dbReference type="FunFam" id="3.30.160.60:FF:001329">
    <property type="entry name" value="INSM transcriptional repressor 1"/>
    <property type="match status" value="1"/>
</dbReference>
<evidence type="ECO:0000256" key="2">
    <source>
        <dbReference type="ARBA" id="ARBA00022723"/>
    </source>
</evidence>
<dbReference type="GO" id="GO:0001227">
    <property type="term" value="F:DNA-binding transcription repressor activity, RNA polymerase II-specific"/>
    <property type="evidence" value="ECO:0007669"/>
    <property type="project" value="TreeGrafter"/>
</dbReference>